<dbReference type="EMBL" id="CAACVR010000012">
    <property type="protein sequence ID" value="VEU21417.1"/>
    <property type="molecule type" value="Genomic_DNA"/>
</dbReference>
<evidence type="ECO:0000256" key="7">
    <source>
        <dbReference type="SAM" id="Phobius"/>
    </source>
</evidence>
<dbReference type="STRING" id="13370.A0A448YKI3"/>
<keyword evidence="7" id="KW-0812">Transmembrane</keyword>
<proteinExistence type="predicted"/>
<keyword evidence="1" id="KW-0479">Metal-binding</keyword>
<evidence type="ECO:0000256" key="4">
    <source>
        <dbReference type="ARBA" id="ARBA00023163"/>
    </source>
</evidence>
<evidence type="ECO:0000259" key="8">
    <source>
        <dbReference type="PROSITE" id="PS50048"/>
    </source>
</evidence>
<dbReference type="InterPro" id="IPR001138">
    <property type="entry name" value="Zn2Cys6_DnaBD"/>
</dbReference>
<name>A0A448YKI3_BRENA</name>
<organism evidence="9 10">
    <name type="scientific">Brettanomyces naardenensis</name>
    <name type="common">Yeast</name>
    <dbReference type="NCBI Taxonomy" id="13370"/>
    <lineage>
        <taxon>Eukaryota</taxon>
        <taxon>Fungi</taxon>
        <taxon>Dikarya</taxon>
        <taxon>Ascomycota</taxon>
        <taxon>Saccharomycotina</taxon>
        <taxon>Pichiomycetes</taxon>
        <taxon>Pichiales</taxon>
        <taxon>Pichiaceae</taxon>
        <taxon>Brettanomyces</taxon>
    </lineage>
</organism>
<dbReference type="InterPro" id="IPR050675">
    <property type="entry name" value="OAF3"/>
</dbReference>
<dbReference type="AlphaFoldDB" id="A0A448YKI3"/>
<sequence length="886" mass="100320">MSDVSRKKRRRTPFSCIACRKRKVKCDRKRPSCSRCRESGVECKYDGPSDWSAGPATTSSAGIQKRPTSVSEVKELSNTPIGFFKLNTPKVGPAAPKSLLSSERSFTCTLPPIRLNGNSLTQNAPGQLVSPKTQQLTNGVNNAENGVVGDPDPSVQDRMSLVVDEAGKNSLVLGIKKNRMEAYGSFVISKRDPLMMTLFANINSFKRRLESKIGAESKQPGKPPPAVKEAGVNGYLMGLKNLKRQAKLRKRMSKVEALGVGSEEDLKLKLAGLFPPEDILNWHLHRFFRYIDPFYPIFDEYIVLRYAKRIVTYNELNGEAPKVLLEVKTKLDLVRAAILLLILRLSYMSLFLESETNNPSTPSHYPEILLHPIEASAVMLARLILERVNFLRKTSLEDFQLLMLLRQYQVLAPDDGDGGNYMDGCIFVGLVVTTATTIGLDRKVDTPFKTDEVSRTPNAFQNLWGKMWWATKECDLELSMVYGKKPYLDRDDYDTPFPINEIYNANMQDLYVDRFSIDRFAKLKAIYDPLYDLVYSLHTVKRLPTVLEVEELLQVITNQRDRLYPYDSVMNFSQTYVSSDPASLNLVNTIKSLLVINPFIANIKYYLMLHFEKKNCVERYGFFFDDTLDQQLSTMRLVVKVFNGIFTSLSAHALILTPYILQSVGCGLYFFLCLGLHILLARSKLEKQHIEERLSSLLQTITLNLAKVMRILNKCLAIALDHYYYSFRSYGSVAYMISWIEKGGSPIFNFDDPSWENASNLLERFSYDHFEQINQKFEGFLVEDYSKMLDERNKRWTSDSKADSVSALEQDSVKVKAETPFEVVPVDTPLSLASAEDLSSASSGLDLAAILNIDPTLQEGLSLEEWLEIPDVMDSLDMLADFGPSF</sequence>
<keyword evidence="4" id="KW-0804">Transcription</keyword>
<keyword evidence="10" id="KW-1185">Reference proteome</keyword>
<dbReference type="InterPro" id="IPR036864">
    <property type="entry name" value="Zn2-C6_fun-type_DNA-bd_sf"/>
</dbReference>
<feature type="transmembrane region" description="Helical" evidence="7">
    <location>
        <begin position="661"/>
        <end position="680"/>
    </location>
</feature>
<accession>A0A448YKI3</accession>
<dbReference type="GO" id="GO:0045944">
    <property type="term" value="P:positive regulation of transcription by RNA polymerase II"/>
    <property type="evidence" value="ECO:0007669"/>
    <property type="project" value="TreeGrafter"/>
</dbReference>
<dbReference type="PROSITE" id="PS50048">
    <property type="entry name" value="ZN2_CY6_FUNGAL_2"/>
    <property type="match status" value="1"/>
</dbReference>
<evidence type="ECO:0000313" key="9">
    <source>
        <dbReference type="EMBL" id="VEU21417.1"/>
    </source>
</evidence>
<dbReference type="GO" id="GO:0006351">
    <property type="term" value="P:DNA-templated transcription"/>
    <property type="evidence" value="ECO:0007669"/>
    <property type="project" value="InterPro"/>
</dbReference>
<dbReference type="Pfam" id="PF00172">
    <property type="entry name" value="Zn_clus"/>
    <property type="match status" value="1"/>
</dbReference>
<dbReference type="InterPro" id="IPR007219">
    <property type="entry name" value="XnlR_reg_dom"/>
</dbReference>
<dbReference type="CDD" id="cd00067">
    <property type="entry name" value="GAL4"/>
    <property type="match status" value="1"/>
</dbReference>
<dbReference type="GO" id="GO:0000978">
    <property type="term" value="F:RNA polymerase II cis-regulatory region sequence-specific DNA binding"/>
    <property type="evidence" value="ECO:0007669"/>
    <property type="project" value="TreeGrafter"/>
</dbReference>
<evidence type="ECO:0000256" key="3">
    <source>
        <dbReference type="ARBA" id="ARBA00023125"/>
    </source>
</evidence>
<dbReference type="Gene3D" id="4.10.240.10">
    <property type="entry name" value="Zn(2)-C6 fungal-type DNA-binding domain"/>
    <property type="match status" value="1"/>
</dbReference>
<keyword evidence="7" id="KW-1133">Transmembrane helix</keyword>
<dbReference type="GO" id="GO:0008270">
    <property type="term" value="F:zinc ion binding"/>
    <property type="evidence" value="ECO:0007669"/>
    <property type="project" value="InterPro"/>
</dbReference>
<dbReference type="CDD" id="cd12148">
    <property type="entry name" value="fungal_TF_MHR"/>
    <property type="match status" value="1"/>
</dbReference>
<dbReference type="FunCoup" id="A0A448YKI3">
    <property type="interactions" value="1322"/>
</dbReference>
<evidence type="ECO:0000313" key="10">
    <source>
        <dbReference type="Proteomes" id="UP000290900"/>
    </source>
</evidence>
<dbReference type="Pfam" id="PF04082">
    <property type="entry name" value="Fungal_trans"/>
    <property type="match status" value="1"/>
</dbReference>
<feature type="compositionally biased region" description="Polar residues" evidence="6">
    <location>
        <begin position="55"/>
        <end position="69"/>
    </location>
</feature>
<keyword evidence="7" id="KW-0472">Membrane</keyword>
<dbReference type="GO" id="GO:0005634">
    <property type="term" value="C:nucleus"/>
    <property type="evidence" value="ECO:0007669"/>
    <property type="project" value="TreeGrafter"/>
</dbReference>
<reference evidence="9 10" key="1">
    <citation type="submission" date="2018-12" db="EMBL/GenBank/DDBJ databases">
        <authorList>
            <person name="Tiukova I."/>
            <person name="Dainat J."/>
        </authorList>
    </citation>
    <scope>NUCLEOTIDE SEQUENCE [LARGE SCALE GENOMIC DNA]</scope>
</reference>
<gene>
    <name evidence="9" type="ORF">BRENAR_LOCUS2150</name>
</gene>
<keyword evidence="5" id="KW-0539">Nucleus</keyword>
<dbReference type="SUPFAM" id="SSF57701">
    <property type="entry name" value="Zn2/Cys6 DNA-binding domain"/>
    <property type="match status" value="1"/>
</dbReference>
<protein>
    <submittedName>
        <fullName evidence="9">DEKNAAC102348</fullName>
    </submittedName>
</protein>
<dbReference type="PANTHER" id="PTHR31069">
    <property type="entry name" value="OLEATE-ACTIVATED TRANSCRIPTION FACTOR 1-RELATED"/>
    <property type="match status" value="1"/>
</dbReference>
<evidence type="ECO:0000256" key="1">
    <source>
        <dbReference type="ARBA" id="ARBA00022723"/>
    </source>
</evidence>
<feature type="domain" description="Zn(2)-C6 fungal-type" evidence="8">
    <location>
        <begin position="15"/>
        <end position="45"/>
    </location>
</feature>
<dbReference type="PROSITE" id="PS00463">
    <property type="entry name" value="ZN2_CY6_FUNGAL_1"/>
    <property type="match status" value="1"/>
</dbReference>
<dbReference type="GO" id="GO:0000981">
    <property type="term" value="F:DNA-binding transcription factor activity, RNA polymerase II-specific"/>
    <property type="evidence" value="ECO:0007669"/>
    <property type="project" value="InterPro"/>
</dbReference>
<evidence type="ECO:0000256" key="5">
    <source>
        <dbReference type="ARBA" id="ARBA00023242"/>
    </source>
</evidence>
<dbReference type="Proteomes" id="UP000290900">
    <property type="component" value="Unassembled WGS sequence"/>
</dbReference>
<evidence type="ECO:0000256" key="6">
    <source>
        <dbReference type="SAM" id="MobiDB-lite"/>
    </source>
</evidence>
<evidence type="ECO:0000256" key="2">
    <source>
        <dbReference type="ARBA" id="ARBA00023015"/>
    </source>
</evidence>
<keyword evidence="3" id="KW-0238">DNA-binding</keyword>
<keyword evidence="2" id="KW-0805">Transcription regulation</keyword>
<dbReference type="OrthoDB" id="2943660at2759"/>
<feature type="region of interest" description="Disordered" evidence="6">
    <location>
        <begin position="42"/>
        <end position="69"/>
    </location>
</feature>
<dbReference type="SMART" id="SM00066">
    <property type="entry name" value="GAL4"/>
    <property type="match status" value="1"/>
</dbReference>
<dbReference type="PANTHER" id="PTHR31069:SF12">
    <property type="entry name" value="TRANSCRIPTION FACTOR DOMAIN-CONTAINING PROTEIN"/>
    <property type="match status" value="1"/>
</dbReference>
<dbReference type="InParanoid" id="A0A448YKI3"/>